<keyword evidence="19" id="KW-1185">Reference proteome</keyword>
<dbReference type="GO" id="GO:0016020">
    <property type="term" value="C:membrane"/>
    <property type="evidence" value="ECO:0007669"/>
    <property type="project" value="UniProtKB-SubCell"/>
</dbReference>
<dbReference type="InterPro" id="IPR006357">
    <property type="entry name" value="HAD-SF_hydro_IIA"/>
</dbReference>
<sequence length="620" mass="69515">MRLKFIRAEEKVLGKAADKKLPVCKYSGQQQTPFNTLFNYIVKVVAPITPKWLQKFSQWTLHRLFHQRNNMFIYLHILLECAVYAEFTYEVFGFCREMDTTLTSLSVPYILLAIKNYFFYLCIKRDPGTVTKRKVASQLHIYPYDMRLFHPGVSCPTCQLVKPGRSKHCRLCNRCVQRFDHHCVWVNNCIGALNTRYFLLYLFSVCAMAGDIALLTADMLLHAVLRSGLLGASYIDEYGEQQPAGPLFVIQHLFLTFPRIVFMLGFLVFVFFLLAGYALFHSYLALVNQTSNEWYKSRAQRVTVRLPPPPPSSPMSGSKCTRLSGALVKQLLDSVDSILFDCDGVIWRGDQAIPGAPQVINLLKENGKKVFFVTNNSSKTRKMYADKMSMLGFDVKEEEVFGTAYCSAMYLKTVCKLEGKVYLIGSNAMKQELEAVGIQQTGVGPDHISGKQADWANVPLDPEVKAVVVGFDEHFSYMKLNRALQYLTQQGCLFVGTNRDTRLPLEGGKAVPGTGCLLQAVETAAQRQAQTVGKPNHFMFDCVASQFGVDRDRCLMVGDRLDTDIMLGSNCGLKTLLTLTGVSTMADAEAHQKSGCAERQGMVPDYYVESIADLLPALQG</sequence>
<evidence type="ECO:0000313" key="18">
    <source>
        <dbReference type="EMBL" id="GLD57613.1"/>
    </source>
</evidence>
<protein>
    <recommendedName>
        <fullName evidence="16">Palmitoyltransferase</fullName>
        <ecNumber evidence="16">2.3.1.225</ecNumber>
    </recommendedName>
</protein>
<comment type="similarity">
    <text evidence="3">Belongs to the HAD-like hydrolase superfamily. CbbY/CbbZ/Gph/YieH family.</text>
</comment>
<evidence type="ECO:0000256" key="2">
    <source>
        <dbReference type="ARBA" id="ARBA00004141"/>
    </source>
</evidence>
<dbReference type="GO" id="GO:0006114">
    <property type="term" value="P:glycerol biosynthetic process"/>
    <property type="evidence" value="ECO:0007669"/>
    <property type="project" value="UniProtKB-ARBA"/>
</dbReference>
<reference evidence="18" key="1">
    <citation type="submission" date="2022-08" db="EMBL/GenBank/DDBJ databases">
        <title>Genome sequencing of akame (Lates japonicus).</title>
        <authorList>
            <person name="Hashiguchi Y."/>
            <person name="Takahashi H."/>
        </authorList>
    </citation>
    <scope>NUCLEOTIDE SEQUENCE</scope>
    <source>
        <strain evidence="18">Kochi</strain>
    </source>
</reference>
<keyword evidence="16" id="KW-0012">Acyltransferase</keyword>
<dbReference type="EC" id="2.3.1.225" evidence="16"/>
<dbReference type="Proteomes" id="UP001279410">
    <property type="component" value="Unassembled WGS sequence"/>
</dbReference>
<keyword evidence="9 16" id="KW-1133">Transmembrane helix</keyword>
<comment type="catalytic activity">
    <reaction evidence="16">
        <text>L-cysteinyl-[protein] + hexadecanoyl-CoA = S-hexadecanoyl-L-cysteinyl-[protein] + CoA</text>
        <dbReference type="Rhea" id="RHEA:36683"/>
        <dbReference type="Rhea" id="RHEA-COMP:10131"/>
        <dbReference type="Rhea" id="RHEA-COMP:11032"/>
        <dbReference type="ChEBI" id="CHEBI:29950"/>
        <dbReference type="ChEBI" id="CHEBI:57287"/>
        <dbReference type="ChEBI" id="CHEBI:57379"/>
        <dbReference type="ChEBI" id="CHEBI:74151"/>
        <dbReference type="EC" id="2.3.1.225"/>
    </reaction>
</comment>
<comment type="catalytic activity">
    <reaction evidence="14">
        <text>O-phospho-L-tyrosyl-[protein] + H2O = L-tyrosyl-[protein] + phosphate</text>
        <dbReference type="Rhea" id="RHEA:10684"/>
        <dbReference type="Rhea" id="RHEA-COMP:10136"/>
        <dbReference type="Rhea" id="RHEA-COMP:20101"/>
        <dbReference type="ChEBI" id="CHEBI:15377"/>
        <dbReference type="ChEBI" id="CHEBI:43474"/>
        <dbReference type="ChEBI" id="CHEBI:46858"/>
        <dbReference type="ChEBI" id="CHEBI:61978"/>
        <dbReference type="EC" id="3.1.3.48"/>
    </reaction>
</comment>
<dbReference type="SUPFAM" id="SSF56784">
    <property type="entry name" value="HAD-like"/>
    <property type="match status" value="1"/>
</dbReference>
<dbReference type="NCBIfam" id="TIGR01452">
    <property type="entry name" value="PGP_euk"/>
    <property type="match status" value="1"/>
</dbReference>
<dbReference type="GO" id="GO:0004725">
    <property type="term" value="F:protein tyrosine phosphatase activity"/>
    <property type="evidence" value="ECO:0007669"/>
    <property type="project" value="UniProtKB-EC"/>
</dbReference>
<evidence type="ECO:0000256" key="13">
    <source>
        <dbReference type="ARBA" id="ARBA00049369"/>
    </source>
</evidence>
<evidence type="ECO:0000256" key="15">
    <source>
        <dbReference type="ARBA" id="ARBA00057228"/>
    </source>
</evidence>
<feature type="domain" description="Palmitoyltransferase DHHC" evidence="17">
    <location>
        <begin position="154"/>
        <end position="297"/>
    </location>
</feature>
<proteinExistence type="inferred from homology"/>
<dbReference type="PANTHER" id="PTHR19288:SF92">
    <property type="entry name" value="GLYCEROL-3-PHOSPHATE PHOSPHATASE"/>
    <property type="match status" value="1"/>
</dbReference>
<dbReference type="EMBL" id="BRZM01000030">
    <property type="protein sequence ID" value="GLD57613.1"/>
    <property type="molecule type" value="Genomic_DNA"/>
</dbReference>
<evidence type="ECO:0000256" key="8">
    <source>
        <dbReference type="ARBA" id="ARBA00022842"/>
    </source>
</evidence>
<organism evidence="18 19">
    <name type="scientific">Lates japonicus</name>
    <name type="common">Japanese lates</name>
    <dbReference type="NCBI Taxonomy" id="270547"/>
    <lineage>
        <taxon>Eukaryota</taxon>
        <taxon>Metazoa</taxon>
        <taxon>Chordata</taxon>
        <taxon>Craniata</taxon>
        <taxon>Vertebrata</taxon>
        <taxon>Euteleostomi</taxon>
        <taxon>Actinopterygii</taxon>
        <taxon>Neopterygii</taxon>
        <taxon>Teleostei</taxon>
        <taxon>Neoteleostei</taxon>
        <taxon>Acanthomorphata</taxon>
        <taxon>Carangaria</taxon>
        <taxon>Carangaria incertae sedis</taxon>
        <taxon>Centropomidae</taxon>
        <taxon>Lates</taxon>
    </lineage>
</organism>
<evidence type="ECO:0000256" key="9">
    <source>
        <dbReference type="ARBA" id="ARBA00022989"/>
    </source>
</evidence>
<dbReference type="InterPro" id="IPR006349">
    <property type="entry name" value="PGP_euk"/>
</dbReference>
<dbReference type="GO" id="GO:0019706">
    <property type="term" value="F:protein-cysteine S-palmitoyltransferase activity"/>
    <property type="evidence" value="ECO:0007669"/>
    <property type="project" value="UniProtKB-EC"/>
</dbReference>
<dbReference type="FunFam" id="3.40.50.1000:FF:000123">
    <property type="entry name" value="glycerol-3-phosphate phosphatase"/>
    <property type="match status" value="1"/>
</dbReference>
<comment type="subcellular location">
    <subcellularLocation>
        <location evidence="2">Membrane</location>
        <topology evidence="2">Multi-pass membrane protein</topology>
    </subcellularLocation>
</comment>
<comment type="catalytic activity">
    <reaction evidence="12">
        <text>sn-glycerol 3-phosphate + H2O = glycerol + phosphate</text>
        <dbReference type="Rhea" id="RHEA:66372"/>
        <dbReference type="ChEBI" id="CHEBI:15377"/>
        <dbReference type="ChEBI" id="CHEBI:17754"/>
        <dbReference type="ChEBI" id="CHEBI:43474"/>
        <dbReference type="ChEBI" id="CHEBI:57597"/>
        <dbReference type="EC" id="3.1.3.21"/>
    </reaction>
</comment>
<evidence type="ECO:0000256" key="10">
    <source>
        <dbReference type="ARBA" id="ARBA00023136"/>
    </source>
</evidence>
<keyword evidence="10 16" id="KW-0472">Membrane</keyword>
<feature type="transmembrane region" description="Helical" evidence="16">
    <location>
        <begin position="71"/>
        <end position="89"/>
    </location>
</feature>
<keyword evidence="16" id="KW-0808">Transferase</keyword>
<evidence type="ECO:0000256" key="3">
    <source>
        <dbReference type="ARBA" id="ARBA00006171"/>
    </source>
</evidence>
<comment type="cofactor">
    <cofactor evidence="1">
        <name>Mg(2+)</name>
        <dbReference type="ChEBI" id="CHEBI:18420"/>
    </cofactor>
</comment>
<dbReference type="AlphaFoldDB" id="A0AAD3MML8"/>
<evidence type="ECO:0000256" key="16">
    <source>
        <dbReference type="RuleBase" id="RU079119"/>
    </source>
</evidence>
<evidence type="ECO:0000256" key="1">
    <source>
        <dbReference type="ARBA" id="ARBA00001946"/>
    </source>
</evidence>
<dbReference type="InterPro" id="IPR023214">
    <property type="entry name" value="HAD_sf"/>
</dbReference>
<evidence type="ECO:0000313" key="19">
    <source>
        <dbReference type="Proteomes" id="UP001279410"/>
    </source>
</evidence>
<dbReference type="InterPro" id="IPR036412">
    <property type="entry name" value="HAD-like_sf"/>
</dbReference>
<dbReference type="PANTHER" id="PTHR19288">
    <property type="entry name" value="4-NITROPHENYLPHOSPHATASE-RELATED"/>
    <property type="match status" value="1"/>
</dbReference>
<dbReference type="InterPro" id="IPR001594">
    <property type="entry name" value="Palmitoyltrfase_DHHC"/>
</dbReference>
<dbReference type="GO" id="GO:0005737">
    <property type="term" value="C:cytoplasm"/>
    <property type="evidence" value="ECO:0007669"/>
    <property type="project" value="TreeGrafter"/>
</dbReference>
<keyword evidence="8" id="KW-0460">Magnesium</keyword>
<keyword evidence="11" id="KW-0119">Carbohydrate metabolism</keyword>
<evidence type="ECO:0000256" key="5">
    <source>
        <dbReference type="ARBA" id="ARBA00022692"/>
    </source>
</evidence>
<feature type="transmembrane region" description="Helical" evidence="16">
    <location>
        <begin position="101"/>
        <end position="123"/>
    </location>
</feature>
<dbReference type="PROSITE" id="PS50216">
    <property type="entry name" value="DHHC"/>
    <property type="match status" value="1"/>
</dbReference>
<evidence type="ECO:0000256" key="6">
    <source>
        <dbReference type="ARBA" id="ARBA00022723"/>
    </source>
</evidence>
<evidence type="ECO:0000256" key="11">
    <source>
        <dbReference type="ARBA" id="ARBA00023277"/>
    </source>
</evidence>
<keyword evidence="6" id="KW-0479">Metal-binding</keyword>
<dbReference type="GO" id="GO:0006650">
    <property type="term" value="P:glycerophospholipid metabolic process"/>
    <property type="evidence" value="ECO:0007669"/>
    <property type="project" value="UniProtKB-ARBA"/>
</dbReference>
<feature type="transmembrane region" description="Helical" evidence="16">
    <location>
        <begin position="198"/>
        <end position="217"/>
    </location>
</feature>
<dbReference type="Gene3D" id="3.40.50.1000">
    <property type="entry name" value="HAD superfamily/HAD-like"/>
    <property type="match status" value="2"/>
</dbReference>
<comment type="caution">
    <text evidence="18">The sequence shown here is derived from an EMBL/GenBank/DDBJ whole genome shotgun (WGS) entry which is preliminary data.</text>
</comment>
<dbReference type="CDD" id="cd07510">
    <property type="entry name" value="HAD_Pase_UmpH-like"/>
    <property type="match status" value="1"/>
</dbReference>
<evidence type="ECO:0000256" key="12">
    <source>
        <dbReference type="ARBA" id="ARBA00048354"/>
    </source>
</evidence>
<name>A0AAD3MML8_LATJO</name>
<evidence type="ECO:0000259" key="17">
    <source>
        <dbReference type="Pfam" id="PF01529"/>
    </source>
</evidence>
<dbReference type="Pfam" id="PF13344">
    <property type="entry name" value="Hydrolase_6"/>
    <property type="match status" value="1"/>
</dbReference>
<evidence type="ECO:0000256" key="14">
    <source>
        <dbReference type="ARBA" id="ARBA00051722"/>
    </source>
</evidence>
<comment type="catalytic activity">
    <reaction evidence="13">
        <text>sn-glycerol 1-phosphate + H2O = glycerol + phosphate</text>
        <dbReference type="Rhea" id="RHEA:46084"/>
        <dbReference type="ChEBI" id="CHEBI:15377"/>
        <dbReference type="ChEBI" id="CHEBI:17754"/>
        <dbReference type="ChEBI" id="CHEBI:43474"/>
        <dbReference type="ChEBI" id="CHEBI:57685"/>
        <dbReference type="EC" id="3.1.3.21"/>
    </reaction>
</comment>
<evidence type="ECO:0000256" key="4">
    <source>
        <dbReference type="ARBA" id="ARBA00011738"/>
    </source>
</evidence>
<feature type="transmembrane region" description="Helical" evidence="16">
    <location>
        <begin position="260"/>
        <end position="280"/>
    </location>
</feature>
<dbReference type="GO" id="GO:0046872">
    <property type="term" value="F:metal ion binding"/>
    <property type="evidence" value="ECO:0007669"/>
    <property type="project" value="UniProtKB-KW"/>
</dbReference>
<dbReference type="NCBIfam" id="TIGR01460">
    <property type="entry name" value="HAD-SF-IIA"/>
    <property type="match status" value="1"/>
</dbReference>
<dbReference type="GO" id="GO:0043136">
    <property type="term" value="F:sn-glycerol 3-phosphatase activity"/>
    <property type="evidence" value="ECO:0007669"/>
    <property type="project" value="TreeGrafter"/>
</dbReference>
<accession>A0AAD3MML8</accession>
<keyword evidence="5 16" id="KW-0812">Transmembrane</keyword>
<dbReference type="Pfam" id="PF13242">
    <property type="entry name" value="Hydrolase_like"/>
    <property type="match status" value="1"/>
</dbReference>
<comment type="function">
    <text evidence="15">Glycerol-3-phosphate phosphatase hydrolyzing glycerol-3-phosphate into glycerol. Thereby, regulates the cellular levels of glycerol-3-phosphate a metabolic intermediate of glucose, lipid and energy metabolism. Was also shown to have a 2-phosphoglycolate phosphatase activity and a tyrosine-protein phosphatase activity. However, their physiological relevance is unclear. In vitro, also has a phosphatase activity toward ADP, ATP, GDP and GTP.</text>
</comment>
<comment type="subunit">
    <text evidence="4">Homodimer.</text>
</comment>
<gene>
    <name evidence="18" type="ORF">AKAME5_000982100</name>
</gene>
<evidence type="ECO:0000256" key="7">
    <source>
        <dbReference type="ARBA" id="ARBA00022801"/>
    </source>
</evidence>
<keyword evidence="7" id="KW-0378">Hydrolase</keyword>
<comment type="domain">
    <text evidence="16">The DHHC domain is required for palmitoyltransferase activity.</text>
</comment>
<comment type="similarity">
    <text evidence="16">Belongs to the DHHC palmitoyltransferase family.</text>
</comment>
<dbReference type="Pfam" id="PF01529">
    <property type="entry name" value="DHHC"/>
    <property type="match status" value="1"/>
</dbReference>